<accession>A0A0M1P7F0</accession>
<name>A0A0M1P7F0_9BACL</name>
<evidence type="ECO:0000313" key="1">
    <source>
        <dbReference type="EMBL" id="KOR90391.1"/>
    </source>
</evidence>
<comment type="caution">
    <text evidence="1">The sequence shown here is derived from an EMBL/GenBank/DDBJ whole genome shotgun (WGS) entry which is preliminary data.</text>
</comment>
<dbReference type="EMBL" id="LIUT01000001">
    <property type="protein sequence ID" value="KOR90391.1"/>
    <property type="molecule type" value="Genomic_DNA"/>
</dbReference>
<dbReference type="PATRIC" id="fig|1705565.3.peg.5175"/>
<dbReference type="Proteomes" id="UP000036932">
    <property type="component" value="Unassembled WGS sequence"/>
</dbReference>
<keyword evidence="2" id="KW-1185">Reference proteome</keyword>
<dbReference type="AlphaFoldDB" id="A0A0M1P7F0"/>
<gene>
    <name evidence="1" type="ORF">AM231_15505</name>
</gene>
<protein>
    <submittedName>
        <fullName evidence="1">Uncharacterized protein</fullName>
    </submittedName>
</protein>
<evidence type="ECO:0000313" key="2">
    <source>
        <dbReference type="Proteomes" id="UP000036932"/>
    </source>
</evidence>
<sequence>MCFKLLDLNYKSKFVIDELEPILVKILGFDSVEDFIIRDLLIRLMQTNDDDEFINICRSIYHEYCNGYNFFRLMALKYIVYDYDFQLHDPVAKADFLLNNRAEFIEEGKRLLRFFDSGALKIFDIKQYIDLRTKNEKIEEDYWK</sequence>
<dbReference type="OrthoDB" id="6398539at2"/>
<dbReference type="RefSeq" id="WP_054403331.1">
    <property type="nucleotide sequence ID" value="NZ_LIUT01000001.1"/>
</dbReference>
<proteinExistence type="predicted"/>
<organism evidence="1 2">
    <name type="scientific">Paenibacillus solani</name>
    <dbReference type="NCBI Taxonomy" id="1705565"/>
    <lineage>
        <taxon>Bacteria</taxon>
        <taxon>Bacillati</taxon>
        <taxon>Bacillota</taxon>
        <taxon>Bacilli</taxon>
        <taxon>Bacillales</taxon>
        <taxon>Paenibacillaceae</taxon>
        <taxon>Paenibacillus</taxon>
    </lineage>
</organism>
<reference evidence="2" key="1">
    <citation type="submission" date="2015-08" db="EMBL/GenBank/DDBJ databases">
        <title>Genome sequencing project for genomic taxonomy and phylogenomics of Bacillus-like bacteria.</title>
        <authorList>
            <person name="Liu B."/>
            <person name="Wang J."/>
            <person name="Zhu Y."/>
            <person name="Liu G."/>
            <person name="Chen Q."/>
            <person name="Chen Z."/>
            <person name="Lan J."/>
            <person name="Che J."/>
            <person name="Ge C."/>
            <person name="Shi H."/>
            <person name="Pan Z."/>
            <person name="Liu X."/>
        </authorList>
    </citation>
    <scope>NUCLEOTIDE SEQUENCE [LARGE SCALE GENOMIC DNA]</scope>
    <source>
        <strain evidence="2">FJAT-22460</strain>
    </source>
</reference>